<reference evidence="1 2" key="1">
    <citation type="submission" date="2016-10" db="EMBL/GenBank/DDBJ databases">
        <authorList>
            <person name="de Groot N.N."/>
        </authorList>
    </citation>
    <scope>NUCLEOTIDE SEQUENCE [LARGE SCALE GENOMIC DNA]</scope>
    <source>
        <strain evidence="1 2">NE2</strain>
    </source>
</reference>
<evidence type="ECO:0000313" key="1">
    <source>
        <dbReference type="EMBL" id="SFK44350.1"/>
    </source>
</evidence>
<protein>
    <submittedName>
        <fullName evidence="1">Phosphoadenosine phosphosulfate reductase</fullName>
    </submittedName>
</protein>
<sequence>MALFKNNAFAQDEWRALGEDETLPLDGKVSLTLAQWRQRRDELRSRSANIPLGLRLDPGEKVDAIADDLGQLALIAIRFPKFTDGRGYSMGRQIRTVGGFTGELRATGDILFDQLQLLSRCGFDAFELSDAATIRLLEGGRKPDMPLYYQPGLGAEAAAVAARPWTRRSMAL</sequence>
<dbReference type="InterPro" id="IPR008318">
    <property type="entry name" value="UCP030820"/>
</dbReference>
<dbReference type="Pfam" id="PF06073">
    <property type="entry name" value="DUF934"/>
    <property type="match status" value="1"/>
</dbReference>
<dbReference type="RefSeq" id="WP_175492564.1">
    <property type="nucleotide sequence ID" value="NZ_FOSN01000008.1"/>
</dbReference>
<dbReference type="AlphaFoldDB" id="A0A1I3ZK89"/>
<dbReference type="PIRSF" id="PIRSF030820">
    <property type="entry name" value="UCP030820"/>
    <property type="match status" value="1"/>
</dbReference>
<gene>
    <name evidence="1" type="ORF">SAMN05444581_10821</name>
</gene>
<organism evidence="1 2">
    <name type="scientific">Methylocapsa palsarum</name>
    <dbReference type="NCBI Taxonomy" id="1612308"/>
    <lineage>
        <taxon>Bacteria</taxon>
        <taxon>Pseudomonadati</taxon>
        <taxon>Pseudomonadota</taxon>
        <taxon>Alphaproteobacteria</taxon>
        <taxon>Hyphomicrobiales</taxon>
        <taxon>Beijerinckiaceae</taxon>
        <taxon>Methylocapsa</taxon>
    </lineage>
</organism>
<dbReference type="EMBL" id="FOSN01000008">
    <property type="protein sequence ID" value="SFK44350.1"/>
    <property type="molecule type" value="Genomic_DNA"/>
</dbReference>
<accession>A0A1I3ZK89</accession>
<proteinExistence type="predicted"/>
<dbReference type="STRING" id="1612308.SAMN05444581_10821"/>
<keyword evidence="2" id="KW-1185">Reference proteome</keyword>
<dbReference type="Proteomes" id="UP000198755">
    <property type="component" value="Unassembled WGS sequence"/>
</dbReference>
<name>A0A1I3ZK89_9HYPH</name>
<evidence type="ECO:0000313" key="2">
    <source>
        <dbReference type="Proteomes" id="UP000198755"/>
    </source>
</evidence>